<evidence type="ECO:0000313" key="1">
    <source>
        <dbReference type="EMBL" id="APB02193.1"/>
    </source>
</evidence>
<organism evidence="1">
    <name type="scientific">Klebsiella pneumoniae</name>
    <dbReference type="NCBI Taxonomy" id="573"/>
    <lineage>
        <taxon>Bacteria</taxon>
        <taxon>Pseudomonadati</taxon>
        <taxon>Pseudomonadota</taxon>
        <taxon>Gammaproteobacteria</taxon>
        <taxon>Enterobacterales</taxon>
        <taxon>Enterobacteriaceae</taxon>
        <taxon>Klebsiella/Raoultella group</taxon>
        <taxon>Klebsiella</taxon>
        <taxon>Klebsiella pneumoniae complex</taxon>
    </lineage>
</organism>
<accession>A0A1I9ZI11</accession>
<keyword evidence="1" id="KW-0614">Plasmid</keyword>
<dbReference type="EMBL" id="KX377410">
    <property type="protein sequence ID" value="APB02193.1"/>
    <property type="molecule type" value="Genomic_DNA"/>
</dbReference>
<name>A0A1I9ZI11_KLEPN</name>
<sequence length="35" mass="3979">MGKYGIKYLRQRGKMLNKAGMPAFNLVVAVLTFDF</sequence>
<reference evidence="1" key="1">
    <citation type="submission" date="2016-06" db="EMBL/GenBank/DDBJ databases">
        <title>An IncP plasmid carrying the colistin resistance gene mcr-1 in Klebsiella pneumoniae from hospital sewage.</title>
        <authorList>
            <person name="Zhao F."/>
            <person name="Feng Y."/>
            <person name="Zong Z."/>
        </authorList>
    </citation>
    <scope>NUCLEOTIDE SEQUENCE</scope>
    <source>
        <strain evidence="1">WCHKP1511</strain>
        <plasmid evidence="1">pMCR_1511</plasmid>
    </source>
</reference>
<proteinExistence type="predicted"/>
<geneLocation type="plasmid" evidence="1">
    <name>pMCR_1511</name>
</geneLocation>
<dbReference type="AlphaFoldDB" id="A0A1I9ZI11"/>
<protein>
    <submittedName>
        <fullName evidence="1">Uncharacterized protein</fullName>
    </submittedName>
</protein>